<dbReference type="Gene3D" id="3.80.10.10">
    <property type="entry name" value="Ribonuclease Inhibitor"/>
    <property type="match status" value="1"/>
</dbReference>
<evidence type="ECO:0000313" key="1">
    <source>
        <dbReference type="EMBL" id="KNC34423.1"/>
    </source>
</evidence>
<dbReference type="OrthoDB" id="8025550at2759"/>
<dbReference type="AlphaFoldDB" id="A0A0L0CPZ9"/>
<keyword evidence="2" id="KW-1185">Reference proteome</keyword>
<dbReference type="EMBL" id="JRES01000065">
    <property type="protein sequence ID" value="KNC34423.1"/>
    <property type="molecule type" value="Genomic_DNA"/>
</dbReference>
<protein>
    <recommendedName>
        <fullName evidence="3">F-box domain-containing protein</fullName>
    </recommendedName>
</protein>
<evidence type="ECO:0008006" key="3">
    <source>
        <dbReference type="Google" id="ProtNLM"/>
    </source>
</evidence>
<reference evidence="1 2" key="1">
    <citation type="journal article" date="2015" name="Nat. Commun.">
        <title>Lucilia cuprina genome unlocks parasitic fly biology to underpin future interventions.</title>
        <authorList>
            <person name="Anstead C.A."/>
            <person name="Korhonen P.K."/>
            <person name="Young N.D."/>
            <person name="Hall R.S."/>
            <person name="Jex A.R."/>
            <person name="Murali S.C."/>
            <person name="Hughes D.S."/>
            <person name="Lee S.F."/>
            <person name="Perry T."/>
            <person name="Stroehlein A.J."/>
            <person name="Ansell B.R."/>
            <person name="Breugelmans B."/>
            <person name="Hofmann A."/>
            <person name="Qu J."/>
            <person name="Dugan S."/>
            <person name="Lee S.L."/>
            <person name="Chao H."/>
            <person name="Dinh H."/>
            <person name="Han Y."/>
            <person name="Doddapaneni H.V."/>
            <person name="Worley K.C."/>
            <person name="Muzny D.M."/>
            <person name="Ioannidis P."/>
            <person name="Waterhouse R.M."/>
            <person name="Zdobnov E.M."/>
            <person name="James P.J."/>
            <person name="Bagnall N.H."/>
            <person name="Kotze A.C."/>
            <person name="Gibbs R.A."/>
            <person name="Richards S."/>
            <person name="Batterham P."/>
            <person name="Gasser R.B."/>
        </authorList>
    </citation>
    <scope>NUCLEOTIDE SEQUENCE [LARGE SCALE GENOMIC DNA]</scope>
    <source>
        <strain evidence="1 2">LS</strain>
        <tissue evidence="1">Full body</tissue>
    </source>
</reference>
<comment type="caution">
    <text evidence="1">The sequence shown here is derived from an EMBL/GenBank/DDBJ whole genome shotgun (WGS) entry which is preliminary data.</text>
</comment>
<dbReference type="InterPro" id="IPR032675">
    <property type="entry name" value="LRR_dom_sf"/>
</dbReference>
<organism evidence="1 2">
    <name type="scientific">Lucilia cuprina</name>
    <name type="common">Green bottle fly</name>
    <name type="synonym">Australian sheep blowfly</name>
    <dbReference type="NCBI Taxonomy" id="7375"/>
    <lineage>
        <taxon>Eukaryota</taxon>
        <taxon>Metazoa</taxon>
        <taxon>Ecdysozoa</taxon>
        <taxon>Arthropoda</taxon>
        <taxon>Hexapoda</taxon>
        <taxon>Insecta</taxon>
        <taxon>Pterygota</taxon>
        <taxon>Neoptera</taxon>
        <taxon>Endopterygota</taxon>
        <taxon>Diptera</taxon>
        <taxon>Brachycera</taxon>
        <taxon>Muscomorpha</taxon>
        <taxon>Oestroidea</taxon>
        <taxon>Calliphoridae</taxon>
        <taxon>Luciliinae</taxon>
        <taxon>Lucilia</taxon>
    </lineage>
</organism>
<gene>
    <name evidence="1" type="ORF">FF38_03625</name>
</gene>
<name>A0A0L0CPZ9_LUCCU</name>
<evidence type="ECO:0000313" key="2">
    <source>
        <dbReference type="Proteomes" id="UP000037069"/>
    </source>
</evidence>
<proteinExistence type="predicted"/>
<sequence>MEQIATNIDILKKIFNYLKLSEQLNATQACPEFQYIIVNCIWRYKYRHIKVYKLNGDTFIININSKYKTDYRNCELINEHFVDLRSKQFERFLQLNRENILELELCDYSGNKLEENAQFVQNNKWKFSNLKTLILQYVMIDVKELELIYRNCKKLEILRFKQCCNLQSDLITLNDQDNCAYDILLSIVKTLAEFQIEYREMQFSKSTINLHDLLAKNNLKRLNLNMPLKNLRYKETPRLRENVCEILEIGNFDEYKTLQKFTRLYLKKFQILSHLTLEGSLNKIFIDSQFIQNLSECTLHLKYLILKRCLINVDNFGLLSTLTEITLDNCMSLTWRNLRQLLDLPQLQAFHSNYSTYTREFENICIPCNLKRLTLVGNEFKFAQIFDKPKEQLTQLKQLIYYDGSLTKISNISRKFPSLEILHILPHHLELQDIFHLKRLKIYKVPKCAKNSKNILHLMHLIEHPTLSELSLLGGAINLDNELSIDLSNIRVTNLSYLVIDFDVFNYLLEFLLDLLKCNTKLKLIVSSDDIADYQYFYNLVTNPKFCKDFIKLCGFQIDRNDITARPKIVERKLQFIRELSEFQNVYIII</sequence>
<accession>A0A0L0CPZ9</accession>
<dbReference type="Proteomes" id="UP000037069">
    <property type="component" value="Unassembled WGS sequence"/>
</dbReference>